<dbReference type="InterPro" id="IPR033370">
    <property type="entry name" value="COG1"/>
</dbReference>
<evidence type="ECO:0000256" key="8">
    <source>
        <dbReference type="SAM" id="MobiDB-lite"/>
    </source>
</evidence>
<feature type="region of interest" description="Disordered" evidence="8">
    <location>
        <begin position="891"/>
        <end position="917"/>
    </location>
</feature>
<dbReference type="OMA" id="TDINQRC"/>
<evidence type="ECO:0000256" key="1">
    <source>
        <dbReference type="ARBA" id="ARBA00004395"/>
    </source>
</evidence>
<evidence type="ECO:0000256" key="7">
    <source>
        <dbReference type="ARBA" id="ARBA00023136"/>
    </source>
</evidence>
<comment type="similarity">
    <text evidence="2">Belongs to the COG1 family.</text>
</comment>
<sequence length="938" mass="105214">MAPVSRHHGDGSLWNAPDPPDPDRLFEQHSVEELTAIHRSLRQQMEGKREELRTMVGERYRDLIEAADTINTMKTGARHTIQTIQDLMVKSKAMSHTASLSTDRSAVNPQNVPYLTLAAEIKCLMMCPEKIWTQVDQRDYLQASQLYLFARHTHTGLTMDQGGHFSAQHVANVFPVVGRQWASIAHFRDAILQGAKSTLIRTDSTPEACIGAMLSRALIQGFSASDLFEEFLQLRKADFKQYLQEEHQSETAKGLMARSLGLILSTLTVIHQAFRAEEGVTLASQAQSMQKPTLDTFETKLSPVLKYLPPIVSGFKPSLIQPLKPLETDYVQSKLRTWLDEIHELVNPEIKQVMSHISGIGSLISIRRSVYELLLSKDPKCWDQVCRSLLGKELNLWDEFFRSVFRERIEALIASQIAGSVYCVQSTLSGLTDLNSESDLSAFLWSESQVSEIGLLASGPGAKSKDGSVRLTGLELKARGYSPRVLDLCEQFDGMLKRLLQDVKLLIEDQLSKEVEKASPLEMPALFLDKLTNESVKEPFLAQADNEAILLFLEQSVQEHLDGMITHIGEKYLSQDQRGLCVFLARFYQALPEISPNLEKSVLASKTLAPVKEAPFEPIQARKTLKVDPQWGDVKEKLELESCRIFRFWITALMIDLKSALSLALRTNQDPRLLHIFGAWETIEISEQGEESEPVKSTIKVPQAPSIAFICALGEFCHHVYNIAPYSLPTPVQMALSQEPCKVVTSVYTHLVDQERLNQNVALQLLFDLQFMKAAIISTDNKPTQELAEEIIQKLEANHIDPFDLRVFLPYISVNVKKSILKEQGLLSVLIPNDRFTLMASMKSSLPPPSSLSNQENHNLMWTIPPKKEKIPLIPIPKRMKPESQMSSLLSAQDGNMTGHGPRSVSPVLGRRKRDKSPVARAAGSFFEAMSTSWFGSK</sequence>
<keyword evidence="10" id="KW-1185">Reference proteome</keyword>
<keyword evidence="4" id="KW-0813">Transport</keyword>
<keyword evidence="7" id="KW-0472">Membrane</keyword>
<dbReference type="Proteomes" id="UP000318571">
    <property type="component" value="Chromosome 2"/>
</dbReference>
<dbReference type="AlphaFoldDB" id="A0A553PDQ4"/>
<dbReference type="PANTHER" id="PTHR31658">
    <property type="entry name" value="CONSERVED OLIGOMERIC GOLGI COMPLEX SUBUNIT 1"/>
    <property type="match status" value="1"/>
</dbReference>
<organism evidence="9 10">
    <name type="scientific">Tigriopus californicus</name>
    <name type="common">Marine copepod</name>
    <dbReference type="NCBI Taxonomy" id="6832"/>
    <lineage>
        <taxon>Eukaryota</taxon>
        <taxon>Metazoa</taxon>
        <taxon>Ecdysozoa</taxon>
        <taxon>Arthropoda</taxon>
        <taxon>Crustacea</taxon>
        <taxon>Multicrustacea</taxon>
        <taxon>Hexanauplia</taxon>
        <taxon>Copepoda</taxon>
        <taxon>Harpacticoida</taxon>
        <taxon>Harpacticidae</taxon>
        <taxon>Tigriopus</taxon>
    </lineage>
</organism>
<dbReference type="STRING" id="6832.A0A553PDQ4"/>
<evidence type="ECO:0000256" key="2">
    <source>
        <dbReference type="ARBA" id="ARBA00006653"/>
    </source>
</evidence>
<dbReference type="GO" id="GO:0015031">
    <property type="term" value="P:protein transport"/>
    <property type="evidence" value="ECO:0007669"/>
    <property type="project" value="UniProtKB-KW"/>
</dbReference>
<dbReference type="OrthoDB" id="46189at2759"/>
<evidence type="ECO:0000313" key="9">
    <source>
        <dbReference type="EMBL" id="TRY75813.1"/>
    </source>
</evidence>
<evidence type="ECO:0000256" key="3">
    <source>
        <dbReference type="ARBA" id="ARBA00020978"/>
    </source>
</evidence>
<dbReference type="GO" id="GO:0000139">
    <property type="term" value="C:Golgi membrane"/>
    <property type="evidence" value="ECO:0007669"/>
    <property type="project" value="UniProtKB-SubCell"/>
</dbReference>
<proteinExistence type="inferred from homology"/>
<comment type="subcellular location">
    <subcellularLocation>
        <location evidence="1">Golgi apparatus membrane</location>
        <topology evidence="1">Peripheral membrane protein</topology>
    </subcellularLocation>
</comment>
<dbReference type="GO" id="GO:0017119">
    <property type="term" value="C:Golgi transport complex"/>
    <property type="evidence" value="ECO:0007669"/>
    <property type="project" value="InterPro"/>
</dbReference>
<dbReference type="Pfam" id="PF08700">
    <property type="entry name" value="VPS51_Exo84_N"/>
    <property type="match status" value="1"/>
</dbReference>
<comment type="caution">
    <text evidence="9">The sequence shown here is derived from an EMBL/GenBank/DDBJ whole genome shotgun (WGS) entry which is preliminary data.</text>
</comment>
<keyword evidence="5" id="KW-0653">Protein transport</keyword>
<evidence type="ECO:0000313" key="10">
    <source>
        <dbReference type="Proteomes" id="UP000318571"/>
    </source>
</evidence>
<gene>
    <name evidence="9" type="ORF">TCAL_07009</name>
</gene>
<protein>
    <recommendedName>
        <fullName evidence="3">Conserved oligomeric Golgi complex subunit 1</fullName>
    </recommendedName>
</protein>
<dbReference type="EMBL" id="VCGU01000005">
    <property type="protein sequence ID" value="TRY75813.1"/>
    <property type="molecule type" value="Genomic_DNA"/>
</dbReference>
<name>A0A553PDQ4_TIGCA</name>
<evidence type="ECO:0000256" key="6">
    <source>
        <dbReference type="ARBA" id="ARBA00023034"/>
    </source>
</evidence>
<feature type="region of interest" description="Disordered" evidence="8">
    <location>
        <begin position="1"/>
        <end position="24"/>
    </location>
</feature>
<keyword evidence="6" id="KW-0333">Golgi apparatus</keyword>
<evidence type="ECO:0000256" key="5">
    <source>
        <dbReference type="ARBA" id="ARBA00022927"/>
    </source>
</evidence>
<evidence type="ECO:0000256" key="4">
    <source>
        <dbReference type="ARBA" id="ARBA00022448"/>
    </source>
</evidence>
<reference evidence="9 10" key="1">
    <citation type="journal article" date="2018" name="Nat. Ecol. Evol.">
        <title>Genomic signatures of mitonuclear coevolution across populations of Tigriopus californicus.</title>
        <authorList>
            <person name="Barreto F.S."/>
            <person name="Watson E.T."/>
            <person name="Lima T.G."/>
            <person name="Willett C.S."/>
            <person name="Edmands S."/>
            <person name="Li W."/>
            <person name="Burton R.S."/>
        </authorList>
    </citation>
    <scope>NUCLEOTIDE SEQUENCE [LARGE SCALE GENOMIC DNA]</scope>
    <source>
        <strain evidence="9 10">San Diego</strain>
    </source>
</reference>
<dbReference type="PANTHER" id="PTHR31658:SF0">
    <property type="entry name" value="CONSERVED OLIGOMERIC GOLGI COMPLEX SUBUNIT 1"/>
    <property type="match status" value="1"/>
</dbReference>
<dbReference type="GO" id="GO:0006891">
    <property type="term" value="P:intra-Golgi vesicle-mediated transport"/>
    <property type="evidence" value="ECO:0007669"/>
    <property type="project" value="InterPro"/>
</dbReference>
<accession>A0A553PDQ4</accession>